<dbReference type="SUPFAM" id="SSF103473">
    <property type="entry name" value="MFS general substrate transporter"/>
    <property type="match status" value="1"/>
</dbReference>
<dbReference type="PANTHER" id="PTHR43266:SF9">
    <property type="entry name" value="PERMEASE, MAJOR FACILITATOR SUPERFAMILY-RELATED"/>
    <property type="match status" value="1"/>
</dbReference>
<feature type="transmembrane region" description="Helical" evidence="7">
    <location>
        <begin position="171"/>
        <end position="188"/>
    </location>
</feature>
<dbReference type="InterPro" id="IPR011701">
    <property type="entry name" value="MFS"/>
</dbReference>
<dbReference type="Pfam" id="PF07690">
    <property type="entry name" value="MFS_1"/>
    <property type="match status" value="1"/>
</dbReference>
<dbReference type="PROSITE" id="PS50850">
    <property type="entry name" value="MFS"/>
    <property type="match status" value="1"/>
</dbReference>
<name>A0A1M5BB41_9CLOT</name>
<accession>A0A1M5BB41</accession>
<keyword evidence="4 7" id="KW-0812">Transmembrane</keyword>
<feature type="domain" description="Major facilitator superfamily (MFS) profile" evidence="8">
    <location>
        <begin position="1"/>
        <end position="199"/>
    </location>
</feature>
<evidence type="ECO:0000259" key="8">
    <source>
        <dbReference type="PROSITE" id="PS50850"/>
    </source>
</evidence>
<dbReference type="GO" id="GO:0022857">
    <property type="term" value="F:transmembrane transporter activity"/>
    <property type="evidence" value="ECO:0007669"/>
    <property type="project" value="InterPro"/>
</dbReference>
<feature type="transmembrane region" description="Helical" evidence="7">
    <location>
        <begin position="43"/>
        <end position="64"/>
    </location>
</feature>
<feature type="transmembrane region" description="Helical" evidence="7">
    <location>
        <begin position="351"/>
        <end position="374"/>
    </location>
</feature>
<proteinExistence type="predicted"/>
<sequence length="412" mass="44976">MNTQKLFHKDFTIMVLGQIISLFGNSILRFTLSLYILDTTGSAAVFGSILAVSMIPTVLLSPFGGVLADRVNRRNIMVVLDYCTSFIIFLFALVFFNSSSPVIAVGLVMVLLSVIQACYQPSVQSSIPVLVSQDNLMKANGIVIQVNALSNLLGPILAGILYSFVPLRLNLIISCICFFFSATMELFLHIPFFPQEKTGGLVSMVKKDLGEAFHFLRRDRPDMMRVLVVIACINLFLSAMIIVGLPVIIKIYLGLSTQHYSFADAAVALGTILGSCLTSIFPEKIHFKTSYRFLLGSSIALLPMGLAVITNQSPGLSYGILMVFLILALSSAAVFNVAAQTYAQQQTPIQYLGKVGSFITVICVCALPLGQAMYGGLFQLFQNSVSIVIFFACLISIFISLYTKKTLKALRE</sequence>
<gene>
    <name evidence="9" type="ORF">SAMN02745158_03586</name>
</gene>
<feature type="transmembrane region" description="Helical" evidence="7">
    <location>
        <begin position="12"/>
        <end position="37"/>
    </location>
</feature>
<protein>
    <submittedName>
        <fullName evidence="9">MFS-type transporter involved in bile tolerance, Atg22 family</fullName>
    </submittedName>
</protein>
<evidence type="ECO:0000256" key="3">
    <source>
        <dbReference type="ARBA" id="ARBA00022475"/>
    </source>
</evidence>
<dbReference type="GO" id="GO:0005886">
    <property type="term" value="C:plasma membrane"/>
    <property type="evidence" value="ECO:0007669"/>
    <property type="project" value="UniProtKB-SubCell"/>
</dbReference>
<keyword evidence="10" id="KW-1185">Reference proteome</keyword>
<dbReference type="EMBL" id="FQVI01000025">
    <property type="protein sequence ID" value="SHF39729.1"/>
    <property type="molecule type" value="Genomic_DNA"/>
</dbReference>
<dbReference type="Gene3D" id="1.20.1250.20">
    <property type="entry name" value="MFS general substrate transporter like domains"/>
    <property type="match status" value="1"/>
</dbReference>
<comment type="subcellular location">
    <subcellularLocation>
        <location evidence="1">Cell membrane</location>
        <topology evidence="1">Multi-pass membrane protein</topology>
    </subcellularLocation>
</comment>
<feature type="transmembrane region" description="Helical" evidence="7">
    <location>
        <begin position="226"/>
        <end position="253"/>
    </location>
</feature>
<evidence type="ECO:0000256" key="7">
    <source>
        <dbReference type="SAM" id="Phobius"/>
    </source>
</evidence>
<dbReference type="InterPro" id="IPR020846">
    <property type="entry name" value="MFS_dom"/>
</dbReference>
<dbReference type="OrthoDB" id="9763297at2"/>
<dbReference type="RefSeq" id="WP_072854151.1">
    <property type="nucleotide sequence ID" value="NZ_FQVI01000025.1"/>
</dbReference>
<reference evidence="9 10" key="1">
    <citation type="submission" date="2016-11" db="EMBL/GenBank/DDBJ databases">
        <authorList>
            <person name="Jaros S."/>
            <person name="Januszkiewicz K."/>
            <person name="Wedrychowicz H."/>
        </authorList>
    </citation>
    <scope>NUCLEOTIDE SEQUENCE [LARGE SCALE GENOMIC DNA]</scope>
    <source>
        <strain evidence="9 10">DSM 17459</strain>
    </source>
</reference>
<keyword evidence="5 7" id="KW-1133">Transmembrane helix</keyword>
<evidence type="ECO:0000313" key="10">
    <source>
        <dbReference type="Proteomes" id="UP000184245"/>
    </source>
</evidence>
<dbReference type="Proteomes" id="UP000184245">
    <property type="component" value="Unassembled WGS sequence"/>
</dbReference>
<dbReference type="CDD" id="cd06173">
    <property type="entry name" value="MFS_MefA_like"/>
    <property type="match status" value="1"/>
</dbReference>
<feature type="transmembrane region" description="Helical" evidence="7">
    <location>
        <begin position="140"/>
        <end position="165"/>
    </location>
</feature>
<feature type="transmembrane region" description="Helical" evidence="7">
    <location>
        <begin position="293"/>
        <end position="310"/>
    </location>
</feature>
<feature type="transmembrane region" description="Helical" evidence="7">
    <location>
        <begin position="316"/>
        <end position="339"/>
    </location>
</feature>
<feature type="transmembrane region" description="Helical" evidence="7">
    <location>
        <begin position="259"/>
        <end position="281"/>
    </location>
</feature>
<organism evidence="9 10">
    <name type="scientific">Lactonifactor longoviformis DSM 17459</name>
    <dbReference type="NCBI Taxonomy" id="1122155"/>
    <lineage>
        <taxon>Bacteria</taxon>
        <taxon>Bacillati</taxon>
        <taxon>Bacillota</taxon>
        <taxon>Clostridia</taxon>
        <taxon>Eubacteriales</taxon>
        <taxon>Clostridiaceae</taxon>
        <taxon>Lactonifactor</taxon>
    </lineage>
</organism>
<evidence type="ECO:0000256" key="1">
    <source>
        <dbReference type="ARBA" id="ARBA00004651"/>
    </source>
</evidence>
<feature type="transmembrane region" description="Helical" evidence="7">
    <location>
        <begin position="76"/>
        <end position="96"/>
    </location>
</feature>
<evidence type="ECO:0000256" key="2">
    <source>
        <dbReference type="ARBA" id="ARBA00022448"/>
    </source>
</evidence>
<keyword evidence="6 7" id="KW-0472">Membrane</keyword>
<evidence type="ECO:0000256" key="4">
    <source>
        <dbReference type="ARBA" id="ARBA00022692"/>
    </source>
</evidence>
<dbReference type="AlphaFoldDB" id="A0A1M5BB41"/>
<dbReference type="InterPro" id="IPR036259">
    <property type="entry name" value="MFS_trans_sf"/>
</dbReference>
<dbReference type="STRING" id="1122155.SAMN02745158_03586"/>
<feature type="transmembrane region" description="Helical" evidence="7">
    <location>
        <begin position="102"/>
        <end position="119"/>
    </location>
</feature>
<feature type="transmembrane region" description="Helical" evidence="7">
    <location>
        <begin position="380"/>
        <end position="402"/>
    </location>
</feature>
<evidence type="ECO:0000256" key="5">
    <source>
        <dbReference type="ARBA" id="ARBA00022989"/>
    </source>
</evidence>
<dbReference type="PANTHER" id="PTHR43266">
    <property type="entry name" value="MACROLIDE-EFFLUX PROTEIN"/>
    <property type="match status" value="1"/>
</dbReference>
<evidence type="ECO:0000313" key="9">
    <source>
        <dbReference type="EMBL" id="SHF39729.1"/>
    </source>
</evidence>
<keyword evidence="3" id="KW-1003">Cell membrane</keyword>
<keyword evidence="2" id="KW-0813">Transport</keyword>
<evidence type="ECO:0000256" key="6">
    <source>
        <dbReference type="ARBA" id="ARBA00023136"/>
    </source>
</evidence>